<evidence type="ECO:0000256" key="4">
    <source>
        <dbReference type="ARBA" id="ARBA00022989"/>
    </source>
</evidence>
<keyword evidence="2" id="KW-1003">Cell membrane</keyword>
<keyword evidence="4 6" id="KW-1133">Transmembrane helix</keyword>
<feature type="transmembrane region" description="Helical" evidence="6">
    <location>
        <begin position="346"/>
        <end position="366"/>
    </location>
</feature>
<keyword evidence="8" id="KW-1185">Reference proteome</keyword>
<feature type="transmembrane region" description="Helical" evidence="6">
    <location>
        <begin position="378"/>
        <end position="398"/>
    </location>
</feature>
<keyword evidence="3 6" id="KW-0812">Transmembrane</keyword>
<protein>
    <recommendedName>
        <fullName evidence="9">Polysaccharide biosynthesis protein</fullName>
    </recommendedName>
</protein>
<dbReference type="PANTHER" id="PTHR30250">
    <property type="entry name" value="PST FAMILY PREDICTED COLANIC ACID TRANSPORTER"/>
    <property type="match status" value="1"/>
</dbReference>
<dbReference type="STRING" id="1648404.CP97_06095"/>
<dbReference type="EMBL" id="CP011310">
    <property type="protein sequence ID" value="AKQ43219.2"/>
    <property type="molecule type" value="Genomic_DNA"/>
</dbReference>
<sequence length="445" mass="48153">MFGTGILKKVRWASILHLMTGNSANSALMLLATIIAARALAPENYGVMVLVLAIGRVCERLVRFESWQPLVRFVAEEEERGADPDRIASLYRFGLLLDISSALAAALLAIGSAYLLSGLFGIAESQRWLILIYACAVAVNIRGMPSAVLRLAGRFKSLAYIQLFANTSRLALAVACYFADAGLMAFIIVWTVAQMFDSILFTCYGLWVLHKAGTPSPLLASSRGLTARFPGFLKFAFSTNLSSMLRTMTHEADTLLVGTFAGPAMAGLYHLAKRIAKLALQISDLVQTVAYPDLSRMWSNDNVSEFKKMVLALQILLLGVGVAVFLSLLLLAKPAIMFFFGAEYTGIYPLLLGQVIAVAFMMHASPSRAAMLAMNEPGYVLMVACISSLAFFGVAFAAMPHIGALGAVAAHITFAALTALFLDVAFWRRLARMPDAKELVEGRAE</sequence>
<dbReference type="PANTHER" id="PTHR30250:SF31">
    <property type="entry name" value="INNER MEMBRANE PROTEIN YGHQ"/>
    <property type="match status" value="1"/>
</dbReference>
<organism evidence="7 8">
    <name type="scientific">Aurantiacibacter atlanticus</name>
    <dbReference type="NCBI Taxonomy" id="1648404"/>
    <lineage>
        <taxon>Bacteria</taxon>
        <taxon>Pseudomonadati</taxon>
        <taxon>Pseudomonadota</taxon>
        <taxon>Alphaproteobacteria</taxon>
        <taxon>Sphingomonadales</taxon>
        <taxon>Erythrobacteraceae</taxon>
        <taxon>Aurantiacibacter</taxon>
    </lineage>
</organism>
<reference evidence="8" key="2">
    <citation type="submission" date="2015-04" db="EMBL/GenBank/DDBJ databases">
        <title>The complete genome sequence of Erythrobacter sp. s21-N3.</title>
        <authorList>
            <person name="Zhuang L."/>
            <person name="Liu Y."/>
            <person name="Shao Z."/>
        </authorList>
    </citation>
    <scope>NUCLEOTIDE SEQUENCE [LARGE SCALE GENOMIC DNA]</scope>
    <source>
        <strain evidence="8">s21-N3</strain>
    </source>
</reference>
<evidence type="ECO:0000313" key="8">
    <source>
        <dbReference type="Proteomes" id="UP000059113"/>
    </source>
</evidence>
<feature type="transmembrane region" description="Helical" evidence="6">
    <location>
        <begin position="12"/>
        <end position="39"/>
    </location>
</feature>
<dbReference type="GO" id="GO:0005886">
    <property type="term" value="C:plasma membrane"/>
    <property type="evidence" value="ECO:0007669"/>
    <property type="project" value="UniProtKB-SubCell"/>
</dbReference>
<evidence type="ECO:0000256" key="2">
    <source>
        <dbReference type="ARBA" id="ARBA00022475"/>
    </source>
</evidence>
<name>A0A0H4VJQ5_9SPHN</name>
<dbReference type="AlphaFoldDB" id="A0A0H4VJQ5"/>
<evidence type="ECO:0000313" key="7">
    <source>
        <dbReference type="EMBL" id="AKQ43219.2"/>
    </source>
</evidence>
<dbReference type="KEGG" id="ery:CP97_06095"/>
<comment type="subcellular location">
    <subcellularLocation>
        <location evidence="1">Cell membrane</location>
        <topology evidence="1">Multi-pass membrane protein</topology>
    </subcellularLocation>
</comment>
<evidence type="ECO:0000256" key="6">
    <source>
        <dbReference type="SAM" id="Phobius"/>
    </source>
</evidence>
<evidence type="ECO:0008006" key="9">
    <source>
        <dbReference type="Google" id="ProtNLM"/>
    </source>
</evidence>
<dbReference type="Pfam" id="PF13440">
    <property type="entry name" value="Polysacc_synt_3"/>
    <property type="match status" value="1"/>
</dbReference>
<feature type="transmembrane region" description="Helical" evidence="6">
    <location>
        <begin position="95"/>
        <end position="116"/>
    </location>
</feature>
<feature type="transmembrane region" description="Helical" evidence="6">
    <location>
        <begin position="170"/>
        <end position="192"/>
    </location>
</feature>
<accession>A0A0H4VJQ5</accession>
<dbReference type="Proteomes" id="UP000059113">
    <property type="component" value="Chromosome"/>
</dbReference>
<evidence type="ECO:0000256" key="1">
    <source>
        <dbReference type="ARBA" id="ARBA00004651"/>
    </source>
</evidence>
<gene>
    <name evidence="7" type="ORF">CP97_06095</name>
</gene>
<evidence type="ECO:0000256" key="3">
    <source>
        <dbReference type="ARBA" id="ARBA00022692"/>
    </source>
</evidence>
<keyword evidence="5 6" id="KW-0472">Membrane</keyword>
<reference evidence="7 8" key="1">
    <citation type="journal article" date="2015" name="Int. J. Syst. Evol. Microbiol.">
        <title>Erythrobacter atlanticus sp. nov., a bacterium from ocean sediment able to degrade polycyclic aromatic hydrocarbons.</title>
        <authorList>
            <person name="Zhuang L."/>
            <person name="Liu Y."/>
            <person name="Wang L."/>
            <person name="Wang W."/>
            <person name="Shao Z."/>
        </authorList>
    </citation>
    <scope>NUCLEOTIDE SEQUENCE [LARGE SCALE GENOMIC DNA]</scope>
    <source>
        <strain evidence="8">s21-N3</strain>
    </source>
</reference>
<feature type="transmembrane region" description="Helical" evidence="6">
    <location>
        <begin position="315"/>
        <end position="340"/>
    </location>
</feature>
<feature type="transmembrane region" description="Helical" evidence="6">
    <location>
        <begin position="404"/>
        <end position="427"/>
    </location>
</feature>
<evidence type="ECO:0000256" key="5">
    <source>
        <dbReference type="ARBA" id="ARBA00023136"/>
    </source>
</evidence>
<proteinExistence type="predicted"/>
<dbReference type="InterPro" id="IPR050833">
    <property type="entry name" value="Poly_Biosynth_Transport"/>
</dbReference>
<feature type="transmembrane region" description="Helical" evidence="6">
    <location>
        <begin position="128"/>
        <end position="149"/>
    </location>
</feature>